<evidence type="ECO:0000313" key="2">
    <source>
        <dbReference type="Proteomes" id="UP000617340"/>
    </source>
</evidence>
<keyword evidence="2" id="KW-1185">Reference proteome</keyword>
<reference evidence="1" key="1">
    <citation type="journal article" date="2020" name="G3 (Bethesda)">
        <title>High-Quality Assemblies for Three Invasive Social Wasps from the &lt;i&gt;Vespula&lt;/i&gt; Genus.</title>
        <authorList>
            <person name="Harrop T.W.R."/>
            <person name="Guhlin J."/>
            <person name="McLaughlin G.M."/>
            <person name="Permina E."/>
            <person name="Stockwell P."/>
            <person name="Gilligan J."/>
            <person name="Le Lec M.F."/>
            <person name="Gruber M.A.M."/>
            <person name="Quinn O."/>
            <person name="Lovegrove M."/>
            <person name="Duncan E.J."/>
            <person name="Remnant E.J."/>
            <person name="Van Eeckhoven J."/>
            <person name="Graham B."/>
            <person name="Knapp R.A."/>
            <person name="Langford K.W."/>
            <person name="Kronenberg Z."/>
            <person name="Press M.O."/>
            <person name="Eacker S.M."/>
            <person name="Wilson-Rankin E.E."/>
            <person name="Purcell J."/>
            <person name="Lester P.J."/>
            <person name="Dearden P.K."/>
        </authorList>
    </citation>
    <scope>NUCLEOTIDE SEQUENCE</scope>
    <source>
        <strain evidence="1">Linc-1</strain>
    </source>
</reference>
<comment type="caution">
    <text evidence="1">The sequence shown here is derived from an EMBL/GenBank/DDBJ whole genome shotgun (WGS) entry which is preliminary data.</text>
</comment>
<gene>
    <name evidence="1" type="ORF">HZH68_006145</name>
</gene>
<dbReference type="Proteomes" id="UP000617340">
    <property type="component" value="Unassembled WGS sequence"/>
</dbReference>
<evidence type="ECO:0000313" key="1">
    <source>
        <dbReference type="EMBL" id="KAF7403351.1"/>
    </source>
</evidence>
<protein>
    <submittedName>
        <fullName evidence="1">Uncharacterized protein</fullName>
    </submittedName>
</protein>
<proteinExistence type="predicted"/>
<accession>A0A834KG74</accession>
<organism evidence="1 2">
    <name type="scientific">Vespula germanica</name>
    <name type="common">German yellow jacket</name>
    <name type="synonym">Paravespula germanica</name>
    <dbReference type="NCBI Taxonomy" id="30212"/>
    <lineage>
        <taxon>Eukaryota</taxon>
        <taxon>Metazoa</taxon>
        <taxon>Ecdysozoa</taxon>
        <taxon>Arthropoda</taxon>
        <taxon>Hexapoda</taxon>
        <taxon>Insecta</taxon>
        <taxon>Pterygota</taxon>
        <taxon>Neoptera</taxon>
        <taxon>Endopterygota</taxon>
        <taxon>Hymenoptera</taxon>
        <taxon>Apocrita</taxon>
        <taxon>Aculeata</taxon>
        <taxon>Vespoidea</taxon>
        <taxon>Vespidae</taxon>
        <taxon>Vespinae</taxon>
        <taxon>Vespula</taxon>
    </lineage>
</organism>
<dbReference type="AlphaFoldDB" id="A0A834KG74"/>
<dbReference type="EMBL" id="JACSDZ010000005">
    <property type="protein sequence ID" value="KAF7403351.1"/>
    <property type="molecule type" value="Genomic_DNA"/>
</dbReference>
<sequence>MASREGLIAGIRSTSTRPAGRGLILEYERSVKNTSSMRNSENREFRLTLYDRDLKTWFETFVSSSDHPDQPSPLP</sequence>
<name>A0A834KG74_VESGE</name>